<keyword evidence="13 17" id="KW-0472">Membrane</keyword>
<name>A0A2T0BNI8_9CLOT</name>
<dbReference type="GO" id="GO:0016887">
    <property type="term" value="F:ATP hydrolysis activity"/>
    <property type="evidence" value="ECO:0007669"/>
    <property type="project" value="InterPro"/>
</dbReference>
<evidence type="ECO:0000256" key="14">
    <source>
        <dbReference type="ARBA" id="ARBA00037427"/>
    </source>
</evidence>
<dbReference type="NCBIfam" id="TIGR01525">
    <property type="entry name" value="ATPase-IB_hvy"/>
    <property type="match status" value="1"/>
</dbReference>
<feature type="transmembrane region" description="Helical" evidence="17">
    <location>
        <begin position="90"/>
        <end position="110"/>
    </location>
</feature>
<dbReference type="EMBL" id="PVXP01000017">
    <property type="protein sequence ID" value="PRR85423.1"/>
    <property type="molecule type" value="Genomic_DNA"/>
</dbReference>
<comment type="function">
    <text evidence="14">Involved in copper transport.</text>
</comment>
<dbReference type="Pfam" id="PF00702">
    <property type="entry name" value="Hydrolase"/>
    <property type="match status" value="1"/>
</dbReference>
<evidence type="ECO:0000256" key="8">
    <source>
        <dbReference type="ARBA" id="ARBA00022796"/>
    </source>
</evidence>
<dbReference type="Gene3D" id="3.40.50.1000">
    <property type="entry name" value="HAD superfamily/HAD-like"/>
    <property type="match status" value="1"/>
</dbReference>
<dbReference type="GO" id="GO:0055070">
    <property type="term" value="P:copper ion homeostasis"/>
    <property type="evidence" value="ECO:0007669"/>
    <property type="project" value="TreeGrafter"/>
</dbReference>
<dbReference type="SUPFAM" id="SSF55008">
    <property type="entry name" value="HMA, heavy metal-associated domain"/>
    <property type="match status" value="1"/>
</dbReference>
<dbReference type="SFLD" id="SFLDS00003">
    <property type="entry name" value="Haloacid_Dehalogenase"/>
    <property type="match status" value="1"/>
</dbReference>
<evidence type="ECO:0000256" key="7">
    <source>
        <dbReference type="ARBA" id="ARBA00022741"/>
    </source>
</evidence>
<comment type="catalytic activity">
    <reaction evidence="15">
        <text>Cu(+)(in) + ATP + H2O = Cu(+)(out) + ADP + phosphate + H(+)</text>
        <dbReference type="Rhea" id="RHEA:25792"/>
        <dbReference type="ChEBI" id="CHEBI:15377"/>
        <dbReference type="ChEBI" id="CHEBI:15378"/>
        <dbReference type="ChEBI" id="CHEBI:30616"/>
        <dbReference type="ChEBI" id="CHEBI:43474"/>
        <dbReference type="ChEBI" id="CHEBI:49552"/>
        <dbReference type="ChEBI" id="CHEBI:456216"/>
        <dbReference type="EC" id="7.2.2.8"/>
    </reaction>
</comment>
<keyword evidence="8" id="KW-0813">Transport</keyword>
<dbReference type="SUPFAM" id="SSF81653">
    <property type="entry name" value="Calcium ATPase, transduction domain A"/>
    <property type="match status" value="1"/>
</dbReference>
<feature type="transmembrane region" description="Helical" evidence="17">
    <location>
        <begin position="741"/>
        <end position="761"/>
    </location>
</feature>
<evidence type="ECO:0000256" key="17">
    <source>
        <dbReference type="RuleBase" id="RU362081"/>
    </source>
</evidence>
<dbReference type="InterPro" id="IPR008250">
    <property type="entry name" value="ATPase_P-typ_transduc_dom_A_sf"/>
</dbReference>
<dbReference type="Pfam" id="PF00403">
    <property type="entry name" value="HMA"/>
    <property type="match status" value="1"/>
</dbReference>
<dbReference type="AlphaFoldDB" id="A0A2T0BNI8"/>
<keyword evidence="9 17" id="KW-0067">ATP-binding</keyword>
<dbReference type="PROSITE" id="PS01229">
    <property type="entry name" value="COF_2"/>
    <property type="match status" value="1"/>
</dbReference>
<feature type="transmembrane region" description="Helical" evidence="17">
    <location>
        <begin position="145"/>
        <end position="164"/>
    </location>
</feature>
<dbReference type="Gene3D" id="3.30.70.100">
    <property type="match status" value="1"/>
</dbReference>
<dbReference type="InterPro" id="IPR059000">
    <property type="entry name" value="ATPase_P-type_domA"/>
</dbReference>
<evidence type="ECO:0000256" key="10">
    <source>
        <dbReference type="ARBA" id="ARBA00022967"/>
    </source>
</evidence>
<dbReference type="SUPFAM" id="SSF81665">
    <property type="entry name" value="Calcium ATPase, transmembrane domain M"/>
    <property type="match status" value="1"/>
</dbReference>
<dbReference type="SUPFAM" id="SSF56784">
    <property type="entry name" value="HAD-like"/>
    <property type="match status" value="1"/>
</dbReference>
<feature type="transmembrane region" description="Helical" evidence="17">
    <location>
        <begin position="363"/>
        <end position="385"/>
    </location>
</feature>
<dbReference type="Pfam" id="PF00122">
    <property type="entry name" value="E1-E2_ATPase"/>
    <property type="match status" value="1"/>
</dbReference>
<comment type="similarity">
    <text evidence="2 17">Belongs to the cation transport ATPase (P-type) (TC 3.A.3) family. Type IB subfamily.</text>
</comment>
<dbReference type="Proteomes" id="UP000237798">
    <property type="component" value="Unassembled WGS sequence"/>
</dbReference>
<dbReference type="InterPro" id="IPR018303">
    <property type="entry name" value="ATPase_P-typ_P_site"/>
</dbReference>
<keyword evidence="7 17" id="KW-0547">Nucleotide-binding</keyword>
<feature type="domain" description="HMA" evidence="18">
    <location>
        <begin position="3"/>
        <end position="69"/>
    </location>
</feature>
<feature type="transmembrane region" description="Helical" evidence="17">
    <location>
        <begin position="176"/>
        <end position="198"/>
    </location>
</feature>
<sequence length="767" mass="83041">MIKNGSLKVYGMTCTLCAITIESAVDEIEGINKINVSYATEKARFQYDNNKTTLDAIKEKIELLGFSVDEGNEKSSSTNLSREEIERNKLRNLFIASAILSAPLILGMILGTTGFCHSSFDPASAGKWGNFIETLRFKSSQLHNWKFQLVIATIVQFIIGFRFYKSSFYALKAKAFTMDLLVVIGTTAAYFYSVYIALFQTLTYTLGMINLYFESSVSIITLVLLGRYLEAMAKSRTASSIKALSRLQPKTARVIKDNSEHAVPVSKVSIGDVLMVKPGEKIPVDGVIISGFSSVDESMLTGESLPVEKKKGDVVTGASINKNGTFSFKATKVGSDTVFSNIMRLVEEAQESKAPIQKIADKISGIFVPAVLIISLITFIIWYFIILNHQFFIISIAIINAVSVLVVSCPCALGLATPAALMVGMGKGAENGILIKNGEKLELSSKINTVVFDKTGTLTAGKLEVSDITLFNSKKLQTLGINNKKDLLILAASAEKLSEHPIGNAVYKYTVNSCKYNLKEVSKFEAVPGNGITAVMDGRTLLIGTRTFLAEHSVDLHTLGDESNDLQKQGKITILISVDNILAGSIALSDKIKDNSKDVVASLKNMEIEVYMLTGDNKDTALFVADKLGIENVIAQVQPENKAAQVAKLKSKGNIVAMVGDGINDSPALATADIGFAMGTGTDAAIETGDIILLRDDLRALPNAIKLSKMTMRKIRQNLFWAFIYNIIAIPAAVTGHLNPVIGAAAMCFSSISVLLNSLSLKKFKIV</sequence>
<evidence type="ECO:0000256" key="16">
    <source>
        <dbReference type="ARBA" id="ARBA00069640"/>
    </source>
</evidence>
<dbReference type="EC" id="7.2.2.8" evidence="3"/>
<evidence type="ECO:0000256" key="11">
    <source>
        <dbReference type="ARBA" id="ARBA00022989"/>
    </source>
</evidence>
<accession>A0A2T0BNI8</accession>
<dbReference type="InterPro" id="IPR023214">
    <property type="entry name" value="HAD_sf"/>
</dbReference>
<dbReference type="SFLD" id="SFLDG00002">
    <property type="entry name" value="C1.7:_P-type_atpase_like"/>
    <property type="match status" value="1"/>
</dbReference>
<evidence type="ECO:0000256" key="5">
    <source>
        <dbReference type="ARBA" id="ARBA00022692"/>
    </source>
</evidence>
<keyword evidence="6 17" id="KW-0479">Metal-binding</keyword>
<keyword evidence="5 17" id="KW-0812">Transmembrane</keyword>
<dbReference type="GO" id="GO:0005886">
    <property type="term" value="C:plasma membrane"/>
    <property type="evidence" value="ECO:0007669"/>
    <property type="project" value="UniProtKB-SubCell"/>
</dbReference>
<proteinExistence type="inferred from homology"/>
<dbReference type="InterPro" id="IPR044492">
    <property type="entry name" value="P_typ_ATPase_HD_dom"/>
</dbReference>
<dbReference type="CDD" id="cd00371">
    <property type="entry name" value="HMA"/>
    <property type="match status" value="1"/>
</dbReference>
<dbReference type="RefSeq" id="WP_106009209.1">
    <property type="nucleotide sequence ID" value="NZ_JALCPJ010000033.1"/>
</dbReference>
<evidence type="ECO:0000256" key="6">
    <source>
        <dbReference type="ARBA" id="ARBA00022723"/>
    </source>
</evidence>
<evidence type="ECO:0000256" key="1">
    <source>
        <dbReference type="ARBA" id="ARBA00004651"/>
    </source>
</evidence>
<reference evidence="19 20" key="1">
    <citation type="submission" date="2018-03" db="EMBL/GenBank/DDBJ databases">
        <title>Genome sequence of Clostridium luticellarii DSM 29923.</title>
        <authorList>
            <person name="Poehlein A."/>
            <person name="Daniel R."/>
        </authorList>
    </citation>
    <scope>NUCLEOTIDE SEQUENCE [LARGE SCALE GENOMIC DNA]</scope>
    <source>
        <strain evidence="19 20">DSM 29923</strain>
    </source>
</reference>
<protein>
    <recommendedName>
        <fullName evidence="16">Probable copper-transporting ATPase SynA</fullName>
        <ecNumber evidence="3">7.2.2.8</ecNumber>
    </recommendedName>
</protein>
<keyword evidence="4 17" id="KW-1003">Cell membrane</keyword>
<evidence type="ECO:0000256" key="3">
    <source>
        <dbReference type="ARBA" id="ARBA00012517"/>
    </source>
</evidence>
<keyword evidence="19" id="KW-0378">Hydrolase</keyword>
<evidence type="ECO:0000256" key="12">
    <source>
        <dbReference type="ARBA" id="ARBA00023008"/>
    </source>
</evidence>
<keyword evidence="8" id="KW-0187">Copper transport</keyword>
<keyword evidence="10" id="KW-1278">Translocase</keyword>
<dbReference type="PANTHER" id="PTHR43520:SF8">
    <property type="entry name" value="P-TYPE CU(+) TRANSPORTER"/>
    <property type="match status" value="1"/>
</dbReference>
<evidence type="ECO:0000256" key="9">
    <source>
        <dbReference type="ARBA" id="ARBA00022840"/>
    </source>
</evidence>
<dbReference type="PROSITE" id="PS00154">
    <property type="entry name" value="ATPASE_E1_E2"/>
    <property type="match status" value="1"/>
</dbReference>
<evidence type="ECO:0000256" key="4">
    <source>
        <dbReference type="ARBA" id="ARBA00022475"/>
    </source>
</evidence>
<dbReference type="Gene3D" id="2.70.150.10">
    <property type="entry name" value="Calcium-transporting ATPase, cytoplasmic transduction domain A"/>
    <property type="match status" value="1"/>
</dbReference>
<dbReference type="NCBIfam" id="TIGR01511">
    <property type="entry name" value="ATPase-IB1_Cu"/>
    <property type="match status" value="1"/>
</dbReference>
<dbReference type="SFLD" id="SFLDF00027">
    <property type="entry name" value="p-type_atpase"/>
    <property type="match status" value="1"/>
</dbReference>
<dbReference type="InterPro" id="IPR023298">
    <property type="entry name" value="ATPase_P-typ_TM_dom_sf"/>
</dbReference>
<dbReference type="CDD" id="cd02094">
    <property type="entry name" value="P-type_ATPase_Cu-like"/>
    <property type="match status" value="1"/>
</dbReference>
<keyword evidence="11 17" id="KW-1133">Transmembrane helix</keyword>
<dbReference type="GO" id="GO:0140581">
    <property type="term" value="F:P-type monovalent copper transporter activity"/>
    <property type="evidence" value="ECO:0007669"/>
    <property type="project" value="UniProtKB-EC"/>
</dbReference>
<dbReference type="NCBIfam" id="TIGR01494">
    <property type="entry name" value="ATPase_P-type"/>
    <property type="match status" value="2"/>
</dbReference>
<gene>
    <name evidence="19" type="primary">copA_2</name>
    <name evidence="19" type="ORF">CLLU_16040</name>
</gene>
<dbReference type="Gene3D" id="3.40.1110.10">
    <property type="entry name" value="Calcium-transporting ATPase, cytoplasmic domain N"/>
    <property type="match status" value="1"/>
</dbReference>
<dbReference type="GO" id="GO:0005524">
    <property type="term" value="F:ATP binding"/>
    <property type="evidence" value="ECO:0007669"/>
    <property type="project" value="UniProtKB-UniRule"/>
</dbReference>
<dbReference type="InterPro" id="IPR027256">
    <property type="entry name" value="P-typ_ATPase_IB"/>
</dbReference>
<evidence type="ECO:0000313" key="19">
    <source>
        <dbReference type="EMBL" id="PRR85423.1"/>
    </source>
</evidence>
<dbReference type="GO" id="GO:0043682">
    <property type="term" value="F:P-type divalent copper transporter activity"/>
    <property type="evidence" value="ECO:0007669"/>
    <property type="project" value="TreeGrafter"/>
</dbReference>
<evidence type="ECO:0000256" key="2">
    <source>
        <dbReference type="ARBA" id="ARBA00006024"/>
    </source>
</evidence>
<feature type="transmembrane region" description="Helical" evidence="17">
    <location>
        <begin position="204"/>
        <end position="226"/>
    </location>
</feature>
<comment type="caution">
    <text evidence="19">The sequence shown here is derived from an EMBL/GenBank/DDBJ whole genome shotgun (WGS) entry which is preliminary data.</text>
</comment>
<dbReference type="InterPro" id="IPR036163">
    <property type="entry name" value="HMA_dom_sf"/>
</dbReference>
<comment type="subcellular location">
    <subcellularLocation>
        <location evidence="1">Cell membrane</location>
        <topology evidence="1">Multi-pass membrane protein</topology>
    </subcellularLocation>
</comment>
<dbReference type="InterPro" id="IPR001757">
    <property type="entry name" value="P_typ_ATPase"/>
</dbReference>
<dbReference type="OrthoDB" id="9760364at2"/>
<evidence type="ECO:0000256" key="15">
    <source>
        <dbReference type="ARBA" id="ARBA00049289"/>
    </source>
</evidence>
<feature type="transmembrane region" description="Helical" evidence="17">
    <location>
        <begin position="718"/>
        <end position="735"/>
    </location>
</feature>
<dbReference type="InterPro" id="IPR006121">
    <property type="entry name" value="HMA_dom"/>
</dbReference>
<dbReference type="InterPro" id="IPR036412">
    <property type="entry name" value="HAD-like_sf"/>
</dbReference>
<keyword evidence="20" id="KW-1185">Reference proteome</keyword>
<dbReference type="FunFam" id="2.70.150.10:FF:000020">
    <property type="entry name" value="Copper-exporting P-type ATPase A"/>
    <property type="match status" value="1"/>
</dbReference>
<dbReference type="FunFam" id="3.30.70.100:FF:000001">
    <property type="entry name" value="ATPase copper transporting beta"/>
    <property type="match status" value="1"/>
</dbReference>
<evidence type="ECO:0000313" key="20">
    <source>
        <dbReference type="Proteomes" id="UP000237798"/>
    </source>
</evidence>
<dbReference type="PRINTS" id="PR00119">
    <property type="entry name" value="CATATPASE"/>
</dbReference>
<keyword evidence="8" id="KW-0406">Ion transport</keyword>
<dbReference type="InterPro" id="IPR023299">
    <property type="entry name" value="ATPase_P-typ_cyto_dom_N"/>
</dbReference>
<keyword evidence="12" id="KW-0186">Copper</keyword>
<dbReference type="PANTHER" id="PTHR43520">
    <property type="entry name" value="ATP7, ISOFORM B"/>
    <property type="match status" value="1"/>
</dbReference>
<evidence type="ECO:0000256" key="13">
    <source>
        <dbReference type="ARBA" id="ARBA00023136"/>
    </source>
</evidence>
<dbReference type="PROSITE" id="PS50846">
    <property type="entry name" value="HMA_2"/>
    <property type="match status" value="1"/>
</dbReference>
<feature type="transmembrane region" description="Helical" evidence="17">
    <location>
        <begin position="391"/>
        <end position="416"/>
    </location>
</feature>
<organism evidence="19 20">
    <name type="scientific">Clostridium luticellarii</name>
    <dbReference type="NCBI Taxonomy" id="1691940"/>
    <lineage>
        <taxon>Bacteria</taxon>
        <taxon>Bacillati</taxon>
        <taxon>Bacillota</taxon>
        <taxon>Clostridia</taxon>
        <taxon>Eubacteriales</taxon>
        <taxon>Clostridiaceae</taxon>
        <taxon>Clostridium</taxon>
    </lineage>
</organism>
<dbReference type="PRINTS" id="PR00943">
    <property type="entry name" value="CUATPASE"/>
</dbReference>
<evidence type="ECO:0000259" key="18">
    <source>
        <dbReference type="PROSITE" id="PS50846"/>
    </source>
</evidence>
<dbReference type="GO" id="GO:0005507">
    <property type="term" value="F:copper ion binding"/>
    <property type="evidence" value="ECO:0007669"/>
    <property type="project" value="TreeGrafter"/>
</dbReference>